<dbReference type="GO" id="GO:0016787">
    <property type="term" value="F:hydrolase activity"/>
    <property type="evidence" value="ECO:0007669"/>
    <property type="project" value="UniProtKB-KW"/>
</dbReference>
<comment type="function">
    <text evidence="2">Counteracts the endogenous Pycsar antiviral defense system. Phosphodiesterase that enables metal-dependent hydrolysis of host cyclic nucleotide Pycsar defense signals such as cCMP and cUMP.</text>
</comment>
<dbReference type="CDD" id="cd07731">
    <property type="entry name" value="ComA-like_MBL-fold"/>
    <property type="match status" value="1"/>
</dbReference>
<evidence type="ECO:0000256" key="2">
    <source>
        <dbReference type="ARBA" id="ARBA00034301"/>
    </source>
</evidence>
<accession>A0ABS4JDY2</accession>
<dbReference type="SMART" id="SM00849">
    <property type="entry name" value="Lactamase_B"/>
    <property type="match status" value="1"/>
</dbReference>
<comment type="catalytic activity">
    <reaction evidence="3">
        <text>3',5'-cyclic UMP + H2O = UMP + H(+)</text>
        <dbReference type="Rhea" id="RHEA:70575"/>
        <dbReference type="ChEBI" id="CHEBI:15377"/>
        <dbReference type="ChEBI" id="CHEBI:15378"/>
        <dbReference type="ChEBI" id="CHEBI:57865"/>
        <dbReference type="ChEBI" id="CHEBI:184387"/>
    </reaction>
    <physiologicalReaction direction="left-to-right" evidence="3">
        <dbReference type="Rhea" id="RHEA:70576"/>
    </physiologicalReaction>
</comment>
<evidence type="ECO:0000256" key="3">
    <source>
        <dbReference type="ARBA" id="ARBA00048505"/>
    </source>
</evidence>
<dbReference type="Gene3D" id="3.60.15.10">
    <property type="entry name" value="Ribonuclease Z/Hydroxyacylglutathione hydrolase-like"/>
    <property type="match status" value="1"/>
</dbReference>
<dbReference type="SUPFAM" id="SSF56281">
    <property type="entry name" value="Metallo-hydrolase/oxidoreductase"/>
    <property type="match status" value="1"/>
</dbReference>
<dbReference type="InterPro" id="IPR001279">
    <property type="entry name" value="Metallo-B-lactamas"/>
</dbReference>
<keyword evidence="5" id="KW-0378">Hydrolase</keyword>
<dbReference type="PANTHER" id="PTHR30619:SF7">
    <property type="entry name" value="BETA-LACTAMASE DOMAIN PROTEIN"/>
    <property type="match status" value="1"/>
</dbReference>
<sequence>MTSFIGPKGSTLGARVKFKSTWNRMFLFVVFLLVSILLSSCTFSSKPDPTPVKGGLRIVYLNVGQGASQLLISPSGKTMLIDAGNNDQEQVVLDDLKRYGIKRLDIVVGTHPDADHIGGLDKVIDQLDIGKVYMPRISSTTKTFESVLRSIQKKGLKVATAKSGVILDWDPQVEVKMLAPLQTYEDNNNMSAVMRVAYGKTSFLFTGDAESVSEKDMIASRQELHADVLLVGHHGSKSSTTPAFLKQVAPKYAIIQSGVDNKYGHPTPTILGRLKKAGIIVYRNDTQGIIDLSSNGTNIQITTER</sequence>
<proteinExistence type="predicted"/>
<comment type="catalytic activity">
    <reaction evidence="1">
        <text>3',5'-cyclic CMP + H2O = CMP + H(+)</text>
        <dbReference type="Rhea" id="RHEA:72675"/>
        <dbReference type="ChEBI" id="CHEBI:15377"/>
        <dbReference type="ChEBI" id="CHEBI:15378"/>
        <dbReference type="ChEBI" id="CHEBI:58003"/>
        <dbReference type="ChEBI" id="CHEBI:60377"/>
    </reaction>
    <physiologicalReaction direction="left-to-right" evidence="1">
        <dbReference type="Rhea" id="RHEA:72676"/>
    </physiologicalReaction>
</comment>
<gene>
    <name evidence="5" type="ORF">J2Z69_000289</name>
</gene>
<dbReference type="PANTHER" id="PTHR30619">
    <property type="entry name" value="DNA INTERNALIZATION/COMPETENCE PROTEIN COMEC/REC2"/>
    <property type="match status" value="1"/>
</dbReference>
<feature type="domain" description="Metallo-beta-lactamase" evidence="4">
    <location>
        <begin position="66"/>
        <end position="259"/>
    </location>
</feature>
<reference evidence="5 6" key="1">
    <citation type="submission" date="2021-03" db="EMBL/GenBank/DDBJ databases">
        <title>Genomic Encyclopedia of Type Strains, Phase IV (KMG-IV): sequencing the most valuable type-strain genomes for metagenomic binning, comparative biology and taxonomic classification.</title>
        <authorList>
            <person name="Goeker M."/>
        </authorList>
    </citation>
    <scope>NUCLEOTIDE SEQUENCE [LARGE SCALE GENOMIC DNA]</scope>
    <source>
        <strain evidence="5 6">DSM 26806</strain>
    </source>
</reference>
<dbReference type="RefSeq" id="WP_209858505.1">
    <property type="nucleotide sequence ID" value="NZ_JAGGLD010000001.1"/>
</dbReference>
<evidence type="ECO:0000313" key="6">
    <source>
        <dbReference type="Proteomes" id="UP001519288"/>
    </source>
</evidence>
<dbReference type="InterPro" id="IPR036866">
    <property type="entry name" value="RibonucZ/Hydroxyglut_hydro"/>
</dbReference>
<dbReference type="Proteomes" id="UP001519288">
    <property type="component" value="Unassembled WGS sequence"/>
</dbReference>
<keyword evidence="6" id="KW-1185">Reference proteome</keyword>
<organism evidence="5 6">
    <name type="scientific">Paenibacillus shirakamiensis</name>
    <dbReference type="NCBI Taxonomy" id="1265935"/>
    <lineage>
        <taxon>Bacteria</taxon>
        <taxon>Bacillati</taxon>
        <taxon>Bacillota</taxon>
        <taxon>Bacilli</taxon>
        <taxon>Bacillales</taxon>
        <taxon>Paenibacillaceae</taxon>
        <taxon>Paenibacillus</taxon>
    </lineage>
</organism>
<evidence type="ECO:0000256" key="1">
    <source>
        <dbReference type="ARBA" id="ARBA00034221"/>
    </source>
</evidence>
<dbReference type="InterPro" id="IPR052159">
    <property type="entry name" value="Competence_DNA_uptake"/>
</dbReference>
<dbReference type="Pfam" id="PF00753">
    <property type="entry name" value="Lactamase_B"/>
    <property type="match status" value="1"/>
</dbReference>
<name>A0ABS4JDY2_9BACL</name>
<protein>
    <submittedName>
        <fullName evidence="5">Beta-lactamase superfamily II metal-dependent hydrolase</fullName>
    </submittedName>
</protein>
<evidence type="ECO:0000259" key="4">
    <source>
        <dbReference type="SMART" id="SM00849"/>
    </source>
</evidence>
<comment type="caution">
    <text evidence="5">The sequence shown here is derived from an EMBL/GenBank/DDBJ whole genome shotgun (WGS) entry which is preliminary data.</text>
</comment>
<dbReference type="EMBL" id="JAGGLD010000001">
    <property type="protein sequence ID" value="MBP1999270.1"/>
    <property type="molecule type" value="Genomic_DNA"/>
</dbReference>
<dbReference type="InterPro" id="IPR035681">
    <property type="entry name" value="ComA-like_MBL"/>
</dbReference>
<evidence type="ECO:0000313" key="5">
    <source>
        <dbReference type="EMBL" id="MBP1999270.1"/>
    </source>
</evidence>